<reference evidence="2" key="2">
    <citation type="submission" date="2021-01" db="EMBL/GenBank/DDBJ databases">
        <authorList>
            <person name="Schikora-Tamarit M.A."/>
        </authorList>
    </citation>
    <scope>NUCLEOTIDE SEQUENCE</scope>
    <source>
        <strain evidence="2">CBS2887</strain>
    </source>
</reference>
<reference evidence="2" key="1">
    <citation type="journal article" date="2021" name="Open Biol.">
        <title>Shared evolutionary footprints suggest mitochondrial oxidative damage underlies multiple complex I losses in fungi.</title>
        <authorList>
            <person name="Schikora-Tamarit M.A."/>
            <person name="Marcet-Houben M."/>
            <person name="Nosek J."/>
            <person name="Gabaldon T."/>
        </authorList>
    </citation>
    <scope>NUCLEOTIDE SEQUENCE</scope>
    <source>
        <strain evidence="2">CBS2887</strain>
    </source>
</reference>
<proteinExistence type="predicted"/>
<feature type="compositionally biased region" description="Basic and acidic residues" evidence="1">
    <location>
        <begin position="296"/>
        <end position="313"/>
    </location>
</feature>
<organism evidence="2 3">
    <name type="scientific">Wickerhamomyces pijperi</name>
    <name type="common">Yeast</name>
    <name type="synonym">Pichia pijperi</name>
    <dbReference type="NCBI Taxonomy" id="599730"/>
    <lineage>
        <taxon>Eukaryota</taxon>
        <taxon>Fungi</taxon>
        <taxon>Dikarya</taxon>
        <taxon>Ascomycota</taxon>
        <taxon>Saccharomycotina</taxon>
        <taxon>Saccharomycetes</taxon>
        <taxon>Phaffomycetales</taxon>
        <taxon>Wickerhamomycetaceae</taxon>
        <taxon>Wickerhamomyces</taxon>
    </lineage>
</organism>
<sequence>MISGSLTMEPIIWVMESGYTFVSASTINTISYMSANKPVTFQILSRISYSNSVILSSKVTFYNWDTLLLFHWNGRVIVLVETRVNLGHVVSLATLRDSHVGVGLDLVLVNGEIVHHGQCNLRSGSLFPRTLDQPITEQDDELVGVWVVGGGEGIQSCSQPFFTFRVTRDQVDAVSQWEVEWHVGGLRETSGVGLCIGSGHGSLEGHSGHTFNAVIGNHFVFKLVLFQVGVVVSGTFQEVQSGDSSGDVWRIANWCLSAVVLGPIFSFVVSLGHFLSIDDISTLFWRDNPLEVARNDELGEHNRENEHQSDVKHNLGGNTTNSISVDLTHLDDLRQAFGGLSVRRSGQDPPIVVFRGGEVWRRGAVLVKQLTRHVPSQVFPVVRNGTVVSWLDQPLTVTVDVLEQERGVLTTCVDWRVQDVRATWNTSSFRVRRTSQVVGHTVDDQVTGADFVVSHSDSFTRTHGSCETESQIGNKGTKVQNDGQEANFLSPGKLSFLLLHPKEFQDFPWSPKGDHVTIHLPT</sequence>
<keyword evidence="3" id="KW-1185">Reference proteome</keyword>
<comment type="caution">
    <text evidence="2">The sequence shown here is derived from an EMBL/GenBank/DDBJ whole genome shotgun (WGS) entry which is preliminary data.</text>
</comment>
<gene>
    <name evidence="2" type="ORF">WICPIJ_002487</name>
</gene>
<evidence type="ECO:0000313" key="3">
    <source>
        <dbReference type="Proteomes" id="UP000774326"/>
    </source>
</evidence>
<protein>
    <submittedName>
        <fullName evidence="2">Uncharacterized protein</fullName>
    </submittedName>
</protein>
<feature type="region of interest" description="Disordered" evidence="1">
    <location>
        <begin position="296"/>
        <end position="315"/>
    </location>
</feature>
<accession>A0A9P8TPL7</accession>
<dbReference type="AlphaFoldDB" id="A0A9P8TPL7"/>
<evidence type="ECO:0000256" key="1">
    <source>
        <dbReference type="SAM" id="MobiDB-lite"/>
    </source>
</evidence>
<dbReference type="EMBL" id="JAEUBG010001343">
    <property type="protein sequence ID" value="KAH3686536.1"/>
    <property type="molecule type" value="Genomic_DNA"/>
</dbReference>
<name>A0A9P8TPL7_WICPI</name>
<evidence type="ECO:0000313" key="2">
    <source>
        <dbReference type="EMBL" id="KAH3686536.1"/>
    </source>
</evidence>
<dbReference type="Proteomes" id="UP000774326">
    <property type="component" value="Unassembled WGS sequence"/>
</dbReference>